<reference evidence="4 5" key="1">
    <citation type="submission" date="2016-10" db="EMBL/GenBank/DDBJ databases">
        <authorList>
            <person name="de Groot N.N."/>
        </authorList>
    </citation>
    <scope>NUCLEOTIDE SEQUENCE [LARGE SCALE GENOMIC DNA]</scope>
    <source>
        <strain evidence="4 5">DSM 43941</strain>
    </source>
</reference>
<accession>A0A1H2DEI3</accession>
<feature type="signal peptide" evidence="2">
    <location>
        <begin position="1"/>
        <end position="23"/>
    </location>
</feature>
<protein>
    <submittedName>
        <fullName evidence="4">VWA domain containing CoxE-like protein</fullName>
    </submittedName>
</protein>
<dbReference type="InterPro" id="IPR002035">
    <property type="entry name" value="VWF_A"/>
</dbReference>
<keyword evidence="2" id="KW-0732">Signal</keyword>
<name>A0A1H2DEI3_9ACTN</name>
<evidence type="ECO:0000256" key="1">
    <source>
        <dbReference type="SAM" id="Phobius"/>
    </source>
</evidence>
<dbReference type="EMBL" id="LT629758">
    <property type="protein sequence ID" value="SDT81143.1"/>
    <property type="molecule type" value="Genomic_DNA"/>
</dbReference>
<dbReference type="InterPro" id="IPR036465">
    <property type="entry name" value="vWFA_dom_sf"/>
</dbReference>
<keyword evidence="1" id="KW-1133">Transmembrane helix</keyword>
<evidence type="ECO:0000313" key="4">
    <source>
        <dbReference type="EMBL" id="SDT81143.1"/>
    </source>
</evidence>
<keyword evidence="1" id="KW-0472">Membrane</keyword>
<dbReference type="STRING" id="113562.SAMN04489716_9513"/>
<dbReference type="CDD" id="cd00198">
    <property type="entry name" value="vWFA"/>
    <property type="match status" value="1"/>
</dbReference>
<dbReference type="PROSITE" id="PS50234">
    <property type="entry name" value="VWFA"/>
    <property type="match status" value="1"/>
</dbReference>
<sequence length="420" mass="43762">MNTRSALALFLLIVFAGALPARAAPEPAPAPVLNEIYSALGVDAVAADHVVLVDVSGSLRGARYASLRRSLTRYFTTLAPEDFVTLIPFGGDATATTRQVGREPGSLTARLPAEADRPHTDIGAALEKAVTTLARSGAPPLATVLLLTDGPHDPGPGSAYPLTRGNGWNVLARRAAGLDKTSLAAYAVPLSGGTGADLLTKVFPHARVLAPTPADRLTTPLARAGAAARAAKARTLLTEEITLPVTVSWPLPAGGAGRTIAAVRVESPMPHVPLILENVSVSSDNPSVSVRVPSGPAELPPGREITLPVTIDWNAGPVALAPRRTVRDRVTLRLSATVSSPWTPVLTGDLGLTPRFALAAAPGERELTAQRGSLWRWLGALLLTVLLVAALLVPALHRRHSTTAHSQESIRPLTSPDVIA</sequence>
<keyword evidence="5" id="KW-1185">Reference proteome</keyword>
<evidence type="ECO:0000313" key="5">
    <source>
        <dbReference type="Proteomes" id="UP000198688"/>
    </source>
</evidence>
<gene>
    <name evidence="4" type="ORF">SAMN04489716_9513</name>
</gene>
<keyword evidence="1" id="KW-0812">Transmembrane</keyword>
<dbReference type="Gene3D" id="3.40.50.410">
    <property type="entry name" value="von Willebrand factor, type A domain"/>
    <property type="match status" value="1"/>
</dbReference>
<feature type="domain" description="VWFA" evidence="3">
    <location>
        <begin position="48"/>
        <end position="202"/>
    </location>
</feature>
<dbReference type="Proteomes" id="UP000198688">
    <property type="component" value="Chromosome I"/>
</dbReference>
<organism evidence="4 5">
    <name type="scientific">Actinoplanes derwentensis</name>
    <dbReference type="NCBI Taxonomy" id="113562"/>
    <lineage>
        <taxon>Bacteria</taxon>
        <taxon>Bacillati</taxon>
        <taxon>Actinomycetota</taxon>
        <taxon>Actinomycetes</taxon>
        <taxon>Micromonosporales</taxon>
        <taxon>Micromonosporaceae</taxon>
        <taxon>Actinoplanes</taxon>
    </lineage>
</organism>
<evidence type="ECO:0000256" key="2">
    <source>
        <dbReference type="SAM" id="SignalP"/>
    </source>
</evidence>
<dbReference type="AlphaFoldDB" id="A0A1H2DEI3"/>
<dbReference type="SUPFAM" id="SSF53300">
    <property type="entry name" value="vWA-like"/>
    <property type="match status" value="1"/>
</dbReference>
<dbReference type="Pfam" id="PF13519">
    <property type="entry name" value="VWA_2"/>
    <property type="match status" value="1"/>
</dbReference>
<feature type="chain" id="PRO_5009272151" evidence="2">
    <location>
        <begin position="24"/>
        <end position="420"/>
    </location>
</feature>
<feature type="transmembrane region" description="Helical" evidence="1">
    <location>
        <begin position="374"/>
        <end position="396"/>
    </location>
</feature>
<proteinExistence type="predicted"/>
<evidence type="ECO:0000259" key="3">
    <source>
        <dbReference type="PROSITE" id="PS50234"/>
    </source>
</evidence>